<keyword evidence="2" id="KW-1185">Reference proteome</keyword>
<name>A0ABZ2VA61_9RHOB</name>
<dbReference type="EMBL" id="CP150951">
    <property type="protein sequence ID" value="WZC49488.1"/>
    <property type="molecule type" value="Genomic_DNA"/>
</dbReference>
<evidence type="ECO:0000313" key="1">
    <source>
        <dbReference type="EMBL" id="WZC49488.1"/>
    </source>
</evidence>
<sequence>MNRHVLVPAELTDPTSQPAWTSNQWLSWGDINDRAHAVQIRNHFPDANPTYIAGLQGLLQTASSCNVETKRHLQIYGDIGELYGAVAHGIALHRFNAQGSDGRLGNDFVEIKTISPFKKRKLVNLRMDRHFSKILVVQVM</sequence>
<gene>
    <name evidence="1" type="ORF">AABB29_02185</name>
</gene>
<dbReference type="RefSeq" id="WP_341367598.1">
    <property type="nucleotide sequence ID" value="NZ_CP150951.2"/>
</dbReference>
<evidence type="ECO:0000313" key="2">
    <source>
        <dbReference type="Proteomes" id="UP001440612"/>
    </source>
</evidence>
<protein>
    <submittedName>
        <fullName evidence="1">Uncharacterized protein</fullName>
    </submittedName>
</protein>
<reference evidence="2" key="1">
    <citation type="submission" date="2024-04" db="EMBL/GenBank/DDBJ databases">
        <title>Phylogenomic analyses of a clade within the roseobacter group suggest taxonomic reassignments of species of the genera Aestuariivita, Citreicella, Loktanella, Nautella, Pelagibaca, Ruegeria, Thalassobius, Thiobacimonas and Tropicibacter, and the proposal o.</title>
        <authorList>
            <person name="Jeon C.O."/>
        </authorList>
    </citation>
    <scope>NUCLEOTIDE SEQUENCE [LARGE SCALE GENOMIC DNA]</scope>
    <source>
        <strain evidence="2">BS5-3</strain>
    </source>
</reference>
<accession>A0ABZ2VA61</accession>
<proteinExistence type="predicted"/>
<dbReference type="Proteomes" id="UP001440612">
    <property type="component" value="Chromosome"/>
</dbReference>
<organism evidence="1 2">
    <name type="scientific">Yoonia phaeophyticola</name>
    <dbReference type="NCBI Taxonomy" id="3137369"/>
    <lineage>
        <taxon>Bacteria</taxon>
        <taxon>Pseudomonadati</taxon>
        <taxon>Pseudomonadota</taxon>
        <taxon>Alphaproteobacteria</taxon>
        <taxon>Rhodobacterales</taxon>
        <taxon>Paracoccaceae</taxon>
        <taxon>Yoonia</taxon>
    </lineage>
</organism>